<accession>A0ABQ7M7E9</accession>
<comment type="caution">
    <text evidence="1">The sequence shown here is derived from an EMBL/GenBank/DDBJ whole genome shotgun (WGS) entry which is preliminary data.</text>
</comment>
<organism evidence="1 2">
    <name type="scientific">Brassica rapa subsp. trilocularis</name>
    <dbReference type="NCBI Taxonomy" id="1813537"/>
    <lineage>
        <taxon>Eukaryota</taxon>
        <taxon>Viridiplantae</taxon>
        <taxon>Streptophyta</taxon>
        <taxon>Embryophyta</taxon>
        <taxon>Tracheophyta</taxon>
        <taxon>Spermatophyta</taxon>
        <taxon>Magnoliopsida</taxon>
        <taxon>eudicotyledons</taxon>
        <taxon>Gunneridae</taxon>
        <taxon>Pentapetalae</taxon>
        <taxon>rosids</taxon>
        <taxon>malvids</taxon>
        <taxon>Brassicales</taxon>
        <taxon>Brassicaceae</taxon>
        <taxon>Brassiceae</taxon>
        <taxon>Brassica</taxon>
    </lineage>
</organism>
<reference evidence="1 2" key="1">
    <citation type="submission" date="2021-03" db="EMBL/GenBank/DDBJ databases">
        <authorList>
            <person name="King G.J."/>
            <person name="Bancroft I."/>
            <person name="Baten A."/>
            <person name="Bloomfield J."/>
            <person name="Borpatragohain P."/>
            <person name="He Z."/>
            <person name="Irish N."/>
            <person name="Irwin J."/>
            <person name="Liu K."/>
            <person name="Mauleon R.P."/>
            <person name="Moore J."/>
            <person name="Morris R."/>
            <person name="Ostergaard L."/>
            <person name="Wang B."/>
            <person name="Wells R."/>
        </authorList>
    </citation>
    <scope>NUCLEOTIDE SEQUENCE [LARGE SCALE GENOMIC DNA]</scope>
    <source>
        <strain evidence="1">R-o-18</strain>
        <tissue evidence="1">Leaf</tissue>
    </source>
</reference>
<protein>
    <submittedName>
        <fullName evidence="1">Uncharacterized protein</fullName>
    </submittedName>
</protein>
<evidence type="ECO:0000313" key="1">
    <source>
        <dbReference type="EMBL" id="KAG5394250.1"/>
    </source>
</evidence>
<gene>
    <name evidence="1" type="primary">A06g508050.1_BraROA</name>
    <name evidence="1" type="ORF">IGI04_024213</name>
</gene>
<proteinExistence type="predicted"/>
<sequence>MVDSLPSLLRFLERERLSRGVHTVISSTSLEVAFSVVVLVEFPVDSGVLNALFGSVEKIEVEKDSGVSWFRDDSGGR</sequence>
<evidence type="ECO:0000313" key="2">
    <source>
        <dbReference type="Proteomes" id="UP000823674"/>
    </source>
</evidence>
<name>A0ABQ7M7E9_BRACM</name>
<dbReference type="Proteomes" id="UP000823674">
    <property type="component" value="Chromosome A06"/>
</dbReference>
<keyword evidence="2" id="KW-1185">Reference proteome</keyword>
<dbReference type="EMBL" id="JADBGQ010000006">
    <property type="protein sequence ID" value="KAG5394250.1"/>
    <property type="molecule type" value="Genomic_DNA"/>
</dbReference>